<keyword evidence="5" id="KW-0732">Signal</keyword>
<accession>A0AAD9VZ29</accession>
<feature type="transmembrane region" description="Helical" evidence="4">
    <location>
        <begin position="245"/>
        <end position="266"/>
    </location>
</feature>
<comment type="caution">
    <text evidence="6">The sequence shown here is derived from an EMBL/GenBank/DDBJ whole genome shotgun (WGS) entry which is preliminary data.</text>
</comment>
<keyword evidence="4" id="KW-0472">Membrane</keyword>
<dbReference type="GO" id="GO:0033617">
    <property type="term" value="P:mitochondrial respiratory chain complex IV assembly"/>
    <property type="evidence" value="ECO:0007669"/>
    <property type="project" value="TreeGrafter"/>
</dbReference>
<name>A0AAD9VZ29_PHOAM</name>
<feature type="chain" id="PRO_5041970779" evidence="5">
    <location>
        <begin position="37"/>
        <end position="469"/>
    </location>
</feature>
<dbReference type="Pfam" id="PF10203">
    <property type="entry name" value="Pet191_N"/>
    <property type="match status" value="1"/>
</dbReference>
<dbReference type="PANTHER" id="PTHR28627">
    <property type="entry name" value="CYTOCHROME C OXIDASE ASSEMBLY FACTOR 5"/>
    <property type="match status" value="1"/>
</dbReference>
<dbReference type="EMBL" id="JAUJFL010000006">
    <property type="protein sequence ID" value="KAK2600714.1"/>
    <property type="molecule type" value="Genomic_DNA"/>
</dbReference>
<feature type="compositionally biased region" description="Basic and acidic residues" evidence="3">
    <location>
        <begin position="442"/>
        <end position="469"/>
    </location>
</feature>
<dbReference type="AlphaFoldDB" id="A0AAD9VZ29"/>
<feature type="signal peptide" evidence="5">
    <location>
        <begin position="1"/>
        <end position="36"/>
    </location>
</feature>
<evidence type="ECO:0000256" key="2">
    <source>
        <dbReference type="ARBA" id="ARBA00023157"/>
    </source>
</evidence>
<keyword evidence="4" id="KW-1133">Transmembrane helix</keyword>
<evidence type="ECO:0000256" key="4">
    <source>
        <dbReference type="SAM" id="Phobius"/>
    </source>
</evidence>
<evidence type="ECO:0000313" key="6">
    <source>
        <dbReference type="EMBL" id="KAK2600714.1"/>
    </source>
</evidence>
<feature type="region of interest" description="Disordered" evidence="3">
    <location>
        <begin position="437"/>
        <end position="469"/>
    </location>
</feature>
<dbReference type="Proteomes" id="UP001265746">
    <property type="component" value="Unassembled WGS sequence"/>
</dbReference>
<sequence>MRLEVLEGLGVNMASRPPFIMASGLFLALFFACVSAMTPSNGVEFLFPTQGATLHYNDYVQVQYTSEFSAPFLYTFCRAASGSVSQKQSQGVGGYNSTALLKLSWTGSDTPCWFNLKPSAGAAVGKGANSDNWQFDVSERAATTVELGSSATATATASPTITTTSSATPTTTSSDSSRETSSMTSTAASSSGSSTTSSAESTATSSDEPTSSSLALDTSASSQTASASAESSQASNAGLSMGAQVGVGIGVAIAGICFGVSAGIWCMRRRRQKARQGAFARIEAPPSSAGQVSSVDEMKYPPIYAGQMPHQIPLTEMPGHIPAATELNAAQVYYESLAAMPSSCKEIRAALAQCLQESECVMVQRNSAADCLRSPLAETLPTKCQQLKKGFGECRRGMIDMRKRFRGNQPAAFKNLQESEATGEGYQLYAGKSAFGGTRGETAGDGKAPPDWRDLENAKYRNEVESKKP</sequence>
<proteinExistence type="inferred from homology"/>
<evidence type="ECO:0000313" key="7">
    <source>
        <dbReference type="Proteomes" id="UP001265746"/>
    </source>
</evidence>
<dbReference type="GO" id="GO:0005739">
    <property type="term" value="C:mitochondrion"/>
    <property type="evidence" value="ECO:0007669"/>
    <property type="project" value="TreeGrafter"/>
</dbReference>
<evidence type="ECO:0000256" key="3">
    <source>
        <dbReference type="SAM" id="MobiDB-lite"/>
    </source>
</evidence>
<feature type="region of interest" description="Disordered" evidence="3">
    <location>
        <begin position="149"/>
        <end position="227"/>
    </location>
</feature>
<dbReference type="PANTHER" id="PTHR28627:SF1">
    <property type="entry name" value="CYTOCHROME C OXIDASE ASSEMBLY FACTOR 5"/>
    <property type="match status" value="1"/>
</dbReference>
<protein>
    <submittedName>
        <fullName evidence="6">Uncharacterized protein</fullName>
    </submittedName>
</protein>
<keyword evidence="4" id="KW-0812">Transmembrane</keyword>
<evidence type="ECO:0000256" key="5">
    <source>
        <dbReference type="SAM" id="SignalP"/>
    </source>
</evidence>
<organism evidence="6 7">
    <name type="scientific">Phomopsis amygdali</name>
    <name type="common">Fusicoccum amygdali</name>
    <dbReference type="NCBI Taxonomy" id="1214568"/>
    <lineage>
        <taxon>Eukaryota</taxon>
        <taxon>Fungi</taxon>
        <taxon>Dikarya</taxon>
        <taxon>Ascomycota</taxon>
        <taxon>Pezizomycotina</taxon>
        <taxon>Sordariomycetes</taxon>
        <taxon>Sordariomycetidae</taxon>
        <taxon>Diaporthales</taxon>
        <taxon>Diaporthaceae</taxon>
        <taxon>Diaporthe</taxon>
    </lineage>
</organism>
<dbReference type="PROSITE" id="PS51257">
    <property type="entry name" value="PROKAR_LIPOPROTEIN"/>
    <property type="match status" value="1"/>
</dbReference>
<evidence type="ECO:0000256" key="1">
    <source>
        <dbReference type="ARBA" id="ARBA00007785"/>
    </source>
</evidence>
<keyword evidence="2" id="KW-1015">Disulfide bond</keyword>
<reference evidence="6" key="1">
    <citation type="submission" date="2023-06" db="EMBL/GenBank/DDBJ databases">
        <authorList>
            <person name="Noh H."/>
        </authorList>
    </citation>
    <scope>NUCLEOTIDE SEQUENCE</scope>
    <source>
        <strain evidence="6">DUCC20226</strain>
    </source>
</reference>
<gene>
    <name evidence="6" type="ORF">N8I77_010228</name>
</gene>
<keyword evidence="7" id="KW-1185">Reference proteome</keyword>
<comment type="similarity">
    <text evidence="1">Belongs to the PET191 family.</text>
</comment>
<dbReference type="InterPro" id="IPR018793">
    <property type="entry name" value="Cyt_c_oxidase_assmbl_Pet191"/>
</dbReference>